<feature type="repeat" description="Solcar" evidence="10">
    <location>
        <begin position="116"/>
        <end position="202"/>
    </location>
</feature>
<feature type="repeat" description="Solcar" evidence="10">
    <location>
        <begin position="510"/>
        <end position="599"/>
    </location>
</feature>
<organism evidence="12 13">
    <name type="scientific">Glossina brevipalpis</name>
    <dbReference type="NCBI Taxonomy" id="37001"/>
    <lineage>
        <taxon>Eukaryota</taxon>
        <taxon>Metazoa</taxon>
        <taxon>Ecdysozoa</taxon>
        <taxon>Arthropoda</taxon>
        <taxon>Hexapoda</taxon>
        <taxon>Insecta</taxon>
        <taxon>Pterygota</taxon>
        <taxon>Neoptera</taxon>
        <taxon>Endopterygota</taxon>
        <taxon>Diptera</taxon>
        <taxon>Brachycera</taxon>
        <taxon>Muscomorpha</taxon>
        <taxon>Hippoboscoidea</taxon>
        <taxon>Glossinidae</taxon>
        <taxon>Glossina</taxon>
    </lineage>
</organism>
<evidence type="ECO:0000313" key="12">
    <source>
        <dbReference type="EnsemblMetazoa" id="GBRI039551-PA"/>
    </source>
</evidence>
<evidence type="ECO:0000256" key="11">
    <source>
        <dbReference type="RuleBase" id="RU000488"/>
    </source>
</evidence>
<dbReference type="GO" id="GO:0005743">
    <property type="term" value="C:mitochondrial inner membrane"/>
    <property type="evidence" value="ECO:0007669"/>
    <property type="project" value="UniProtKB-SubCell"/>
</dbReference>
<feature type="repeat" description="Solcar" evidence="10">
    <location>
        <begin position="8"/>
        <end position="101"/>
    </location>
</feature>
<dbReference type="InterPro" id="IPR018108">
    <property type="entry name" value="MCP_transmembrane"/>
</dbReference>
<keyword evidence="7" id="KW-1133">Transmembrane helix</keyword>
<reference evidence="13" key="1">
    <citation type="submission" date="2014-03" db="EMBL/GenBank/DDBJ databases">
        <authorList>
            <person name="Aksoy S."/>
            <person name="Warren W."/>
            <person name="Wilson R.K."/>
        </authorList>
    </citation>
    <scope>NUCLEOTIDE SEQUENCE [LARGE SCALE GENOMIC DNA]</scope>
    <source>
        <strain evidence="13">IAEA</strain>
    </source>
</reference>
<dbReference type="GO" id="GO:0055085">
    <property type="term" value="P:transmembrane transport"/>
    <property type="evidence" value="ECO:0007669"/>
    <property type="project" value="InterPro"/>
</dbReference>
<evidence type="ECO:0000256" key="6">
    <source>
        <dbReference type="ARBA" id="ARBA00022792"/>
    </source>
</evidence>
<dbReference type="STRING" id="37001.A0A1A9X0C5"/>
<dbReference type="PRINTS" id="PR00926">
    <property type="entry name" value="MITOCARRIER"/>
</dbReference>
<dbReference type="SUPFAM" id="SSF103506">
    <property type="entry name" value="Mitochondrial carrier"/>
    <property type="match status" value="2"/>
</dbReference>
<keyword evidence="5" id="KW-0677">Repeat</keyword>
<dbReference type="InterPro" id="IPR050391">
    <property type="entry name" value="Mito_Metabolite_Transporter"/>
</dbReference>
<keyword evidence="3 11" id="KW-0813">Transport</keyword>
<dbReference type="Gene3D" id="1.50.40.10">
    <property type="entry name" value="Mitochondrial carrier domain"/>
    <property type="match status" value="2"/>
</dbReference>
<evidence type="ECO:0000256" key="9">
    <source>
        <dbReference type="ARBA" id="ARBA00023136"/>
    </source>
</evidence>
<evidence type="ECO:0000256" key="8">
    <source>
        <dbReference type="ARBA" id="ARBA00023128"/>
    </source>
</evidence>
<feature type="repeat" description="Solcar" evidence="10">
    <location>
        <begin position="209"/>
        <end position="303"/>
    </location>
</feature>
<evidence type="ECO:0000256" key="1">
    <source>
        <dbReference type="ARBA" id="ARBA00004448"/>
    </source>
</evidence>
<dbReference type="FunFam" id="1.50.40.10:FF:000006">
    <property type="entry name" value="brain mitochondrial carrier protein 1 isoform X1"/>
    <property type="match status" value="2"/>
</dbReference>
<comment type="similarity">
    <text evidence="2 11">Belongs to the mitochondrial carrier (TC 2.A.29) family.</text>
</comment>
<evidence type="ECO:0000256" key="5">
    <source>
        <dbReference type="ARBA" id="ARBA00022737"/>
    </source>
</evidence>
<feature type="repeat" description="Solcar" evidence="10">
    <location>
        <begin position="412"/>
        <end position="498"/>
    </location>
</feature>
<reference evidence="12" key="2">
    <citation type="submission" date="2020-05" db="UniProtKB">
        <authorList>
            <consortium name="EnsemblMetazoa"/>
        </authorList>
    </citation>
    <scope>IDENTIFICATION</scope>
    <source>
        <strain evidence="12">IAEA</strain>
    </source>
</reference>
<dbReference type="Proteomes" id="UP000091820">
    <property type="component" value="Unassembled WGS sequence"/>
</dbReference>
<dbReference type="InterPro" id="IPR002067">
    <property type="entry name" value="MCP"/>
</dbReference>
<keyword evidence="13" id="KW-1185">Reference proteome</keyword>
<evidence type="ECO:0000256" key="4">
    <source>
        <dbReference type="ARBA" id="ARBA00022692"/>
    </source>
</evidence>
<keyword evidence="9 10" id="KW-0472">Membrane</keyword>
<dbReference type="EnsemblMetazoa" id="GBRI039551-RA">
    <property type="protein sequence ID" value="GBRI039551-PA"/>
    <property type="gene ID" value="GBRI039551"/>
</dbReference>
<keyword evidence="6" id="KW-0999">Mitochondrion inner membrane</keyword>
<keyword evidence="8" id="KW-0496">Mitochondrion</keyword>
<dbReference type="VEuPathDB" id="VectorBase:GBRI039551"/>
<dbReference type="InterPro" id="IPR023395">
    <property type="entry name" value="MCP_dom_sf"/>
</dbReference>
<dbReference type="PROSITE" id="PS50920">
    <property type="entry name" value="SOLCAR"/>
    <property type="match status" value="6"/>
</dbReference>
<keyword evidence="4 10" id="KW-0812">Transmembrane</keyword>
<evidence type="ECO:0000256" key="10">
    <source>
        <dbReference type="PROSITE-ProRule" id="PRU00282"/>
    </source>
</evidence>
<comment type="subcellular location">
    <subcellularLocation>
        <location evidence="1">Mitochondrion inner membrane</location>
        <topology evidence="1">Multi-pass membrane protein</topology>
    </subcellularLocation>
</comment>
<evidence type="ECO:0000256" key="2">
    <source>
        <dbReference type="ARBA" id="ARBA00006375"/>
    </source>
</evidence>
<evidence type="ECO:0000256" key="7">
    <source>
        <dbReference type="ARBA" id="ARBA00022989"/>
    </source>
</evidence>
<protein>
    <submittedName>
        <fullName evidence="12">Uncharacterized protein</fullName>
    </submittedName>
</protein>
<feature type="repeat" description="Solcar" evidence="10">
    <location>
        <begin position="304"/>
        <end position="397"/>
    </location>
</feature>
<evidence type="ECO:0000256" key="3">
    <source>
        <dbReference type="ARBA" id="ARBA00022448"/>
    </source>
</evidence>
<dbReference type="PANTHER" id="PTHR45618">
    <property type="entry name" value="MITOCHONDRIAL DICARBOXYLATE CARRIER-RELATED"/>
    <property type="match status" value="1"/>
</dbReference>
<name>A0A1A9X0C5_9MUSC</name>
<sequence length="599" mass="67028">MKQNCKEKRDIKPFIYGGLASITAEFGTFPIDTTKTRLQIQGQKIDQTFAKLRYNGMTDAFIKITKEEGLNALFSGIWPAVLRQALYGTIKFGTYYTLKSFANDYGFLIDPKTGSERIWSNILCAASAGAISSAIANPTDVLKVRMQVHGKGNQQKSLWSCFHEIYKYEGVHGLWRGVGPTAQRAVAIASVELPVYDFCKSQLMCYFGDHIANHFVSSCIASLGSAIASTPIDVIRTRLMNQKRVTIEDGMAAATTQKIYTGSLDCVVQTVRNEGILALYKGFIPTWVRMGPWNSKFFSVSMKEHDIRVFAYGGLASILAEFGTFPIDTTKTRLQIQGQRIDKKFSQLRYRGMTDAFFTIAREEGVTALYSGVWPAVLRQAVYGTIKYGTYYSLKNFAREGGLLLDPKTGNERVWITVACAATAGVISSAFANPTDVLKVRMQVSGKGSQQKNLWKCFYEIYKYEGVKGLWRGVVPTTQRAIIITSVDLPVYDFCKSRLLNIFGDQPITHFISISSLSAAIASTPMDVVRTRLMNQKHLLALRDTTVTQNIYRGSLHCAMETVRHEGLMALYKGFIPAWMRMGPWNAIFFVTFEQLKKL</sequence>
<proteinExistence type="inferred from homology"/>
<accession>A0A1A9X0C5</accession>
<dbReference type="AlphaFoldDB" id="A0A1A9X0C5"/>
<dbReference type="Pfam" id="PF00153">
    <property type="entry name" value="Mito_carr"/>
    <property type="match status" value="6"/>
</dbReference>
<evidence type="ECO:0000313" key="13">
    <source>
        <dbReference type="Proteomes" id="UP000091820"/>
    </source>
</evidence>